<protein>
    <submittedName>
        <fullName evidence="2">Polysaccharide deacetylase</fullName>
    </submittedName>
</protein>
<dbReference type="GO" id="GO:0005975">
    <property type="term" value="P:carbohydrate metabolic process"/>
    <property type="evidence" value="ECO:0007669"/>
    <property type="project" value="InterPro"/>
</dbReference>
<dbReference type="EMBL" id="CP012159">
    <property type="protein sequence ID" value="AKT40410.1"/>
    <property type="molecule type" value="Genomic_DNA"/>
</dbReference>
<dbReference type="InterPro" id="IPR011330">
    <property type="entry name" value="Glyco_hydro/deAcase_b/a-brl"/>
</dbReference>
<dbReference type="PROSITE" id="PS51677">
    <property type="entry name" value="NODB"/>
    <property type="match status" value="1"/>
</dbReference>
<evidence type="ECO:0000313" key="2">
    <source>
        <dbReference type="EMBL" id="AKT40410.1"/>
    </source>
</evidence>
<dbReference type="Pfam" id="PF01522">
    <property type="entry name" value="Polysacc_deac_1"/>
    <property type="match status" value="1"/>
</dbReference>
<dbReference type="SUPFAM" id="SSF88713">
    <property type="entry name" value="Glycoside hydrolase/deacetylase"/>
    <property type="match status" value="1"/>
</dbReference>
<dbReference type="STRING" id="52.CMC5_045630"/>
<gene>
    <name evidence="2" type="ORF">CMC5_045630</name>
</gene>
<dbReference type="InterPro" id="IPR002509">
    <property type="entry name" value="NODB_dom"/>
</dbReference>
<dbReference type="KEGG" id="ccro:CMC5_045630"/>
<reference evidence="2 3" key="1">
    <citation type="submission" date="2015-07" db="EMBL/GenBank/DDBJ databases">
        <title>Genome analysis of myxobacterium Chondromyces crocatus Cm c5 reveals a high potential for natural compound synthesis and the genetic basis for the loss of fruiting body formation.</title>
        <authorList>
            <person name="Zaburannyi N."/>
            <person name="Bunk B."/>
            <person name="Maier J."/>
            <person name="Overmann J."/>
            <person name="Mueller R."/>
        </authorList>
    </citation>
    <scope>NUCLEOTIDE SEQUENCE [LARGE SCALE GENOMIC DNA]</scope>
    <source>
        <strain evidence="2 3">Cm c5</strain>
    </source>
</reference>
<evidence type="ECO:0000313" key="3">
    <source>
        <dbReference type="Proteomes" id="UP000067626"/>
    </source>
</evidence>
<sequence length="309" mass="33191">MRGGLAAVSIDLDEVHHYFAIHALTASAGGAHAVYDAALQRIASFASAHDIPVTLFAVGEDLDRPASGDALRALSAAGHAVENHSFHHRYDLTQLPRTQIDEEIARGAEAIARVTGRTPTGFRAPGYTIDDAVFDALEEQGVAWDSSVFPCPTYYGAKAAVLAVQRARNLRSAAILGSPRVLLAPARPYRPGYPWWKRGDRSVVELPIQVTPWARLPVIGTSVGGVGETGARLLALACRGEPLVQLELHGMDFLDASDGLEALRAHQPELHTPVEARMAALSAFVETLTRAGKRFVRLDEAAEALERSV</sequence>
<proteinExistence type="predicted"/>
<dbReference type="InterPro" id="IPR050248">
    <property type="entry name" value="Polysacc_deacetylase_ArnD"/>
</dbReference>
<name>A0A0K1EHS6_CHOCO</name>
<keyword evidence="3" id="KW-1185">Reference proteome</keyword>
<dbReference type="Gene3D" id="3.20.20.370">
    <property type="entry name" value="Glycoside hydrolase/deacetylase"/>
    <property type="match status" value="1"/>
</dbReference>
<accession>A0A0K1EHS6</accession>
<dbReference type="Proteomes" id="UP000067626">
    <property type="component" value="Chromosome"/>
</dbReference>
<dbReference type="AlphaFoldDB" id="A0A0K1EHS6"/>
<feature type="domain" description="NodB homology" evidence="1">
    <location>
        <begin position="20"/>
        <end position="296"/>
    </location>
</feature>
<organism evidence="2 3">
    <name type="scientific">Chondromyces crocatus</name>
    <dbReference type="NCBI Taxonomy" id="52"/>
    <lineage>
        <taxon>Bacteria</taxon>
        <taxon>Pseudomonadati</taxon>
        <taxon>Myxococcota</taxon>
        <taxon>Polyangia</taxon>
        <taxon>Polyangiales</taxon>
        <taxon>Polyangiaceae</taxon>
        <taxon>Chondromyces</taxon>
    </lineage>
</organism>
<evidence type="ECO:0000259" key="1">
    <source>
        <dbReference type="PROSITE" id="PS51677"/>
    </source>
</evidence>
<dbReference type="OrthoDB" id="9763050at2"/>
<dbReference type="PANTHER" id="PTHR10587">
    <property type="entry name" value="GLYCOSYL TRANSFERASE-RELATED"/>
    <property type="match status" value="1"/>
</dbReference>
<dbReference type="GO" id="GO:0016810">
    <property type="term" value="F:hydrolase activity, acting on carbon-nitrogen (but not peptide) bonds"/>
    <property type="evidence" value="ECO:0007669"/>
    <property type="project" value="InterPro"/>
</dbReference>